<evidence type="ECO:0000313" key="6">
    <source>
        <dbReference type="Proteomes" id="UP000092401"/>
    </source>
</evidence>
<evidence type="ECO:0000313" key="2">
    <source>
        <dbReference type="EMBL" id="KYC44402.1"/>
    </source>
</evidence>
<accession>A0A150INC3</accession>
<gene>
    <name evidence="2" type="ORF">APG10_01758</name>
    <name evidence="3" type="ORF">APG11_01842</name>
    <name evidence="4" type="ORF">APG12_00436</name>
</gene>
<protein>
    <submittedName>
        <fullName evidence="4">Hsp20/alpha crystallin family protein</fullName>
    </submittedName>
</protein>
<sequence>MIRRYYIIKETPNNTFRHTYWRVNYCGCNNVEPLIEYRDTKEALFATLDMPCVEKEKIEVISEENCVRIFAPTTKGFCFSKDISLPFLTEPEKVTATFKKGVLLLEIPKKVKHYKVEIK</sequence>
<evidence type="ECO:0000313" key="3">
    <source>
        <dbReference type="EMBL" id="KYC46536.1"/>
    </source>
</evidence>
<dbReference type="AlphaFoldDB" id="A0A150J1A0"/>
<accession>A0A150J1A0</accession>
<dbReference type="Pfam" id="PF00011">
    <property type="entry name" value="HSP20"/>
    <property type="match status" value="1"/>
</dbReference>
<evidence type="ECO:0000259" key="1">
    <source>
        <dbReference type="Pfam" id="PF00011"/>
    </source>
</evidence>
<organism evidence="4 7">
    <name type="scientific">Candidatus Methanofastidiosum methylothiophilum</name>
    <dbReference type="NCBI Taxonomy" id="1705564"/>
    <lineage>
        <taxon>Archaea</taxon>
        <taxon>Methanobacteriati</taxon>
        <taxon>Methanobacteriota</taxon>
        <taxon>Stenosarchaea group</taxon>
        <taxon>Candidatus Methanofastidiosia</taxon>
        <taxon>Candidatus Methanofastidiosales</taxon>
        <taxon>Candidatus Methanofastidiosaceae</taxon>
        <taxon>Candidatus Methanofastidiosum</taxon>
    </lineage>
</organism>
<dbReference type="EMBL" id="LNGF01000062">
    <property type="protein sequence ID" value="KYC46536.1"/>
    <property type="molecule type" value="Genomic_DNA"/>
</dbReference>
<dbReference type="CDD" id="cd06464">
    <property type="entry name" value="ACD_sHsps-like"/>
    <property type="match status" value="1"/>
</dbReference>
<name>A0A150J1A0_9EURY</name>
<reference evidence="5 6" key="1">
    <citation type="journal article" date="2016" name="ISME J.">
        <title>Chasing the elusive Euryarchaeota class WSA2: genomes reveal a uniquely fastidious methyl-reducing methanogen.</title>
        <authorList>
            <person name="Nobu M.K."/>
            <person name="Narihiro T."/>
            <person name="Kuroda K."/>
            <person name="Mei R."/>
            <person name="Liu W.T."/>
        </authorList>
    </citation>
    <scope>NUCLEOTIDE SEQUENCE [LARGE SCALE GENOMIC DNA]</scope>
    <source>
        <strain evidence="2">B03fssc0709_Meth_Bin005</strain>
        <strain evidence="3">B15fssc0709_Meth_Bin003</strain>
        <strain evidence="4">BMIXfssc0709_Meth_Bin006</strain>
    </source>
</reference>
<dbReference type="InterPro" id="IPR002068">
    <property type="entry name" value="A-crystallin/Hsp20_dom"/>
</dbReference>
<dbReference type="InterPro" id="IPR008978">
    <property type="entry name" value="HSP20-like_chaperone"/>
</dbReference>
<dbReference type="Proteomes" id="UP000092401">
    <property type="component" value="Unassembled WGS sequence"/>
</dbReference>
<proteinExistence type="predicted"/>
<feature type="domain" description="SHSP" evidence="1">
    <location>
        <begin position="41"/>
        <end position="114"/>
    </location>
</feature>
<evidence type="ECO:0000313" key="5">
    <source>
        <dbReference type="Proteomes" id="UP000091929"/>
    </source>
</evidence>
<dbReference type="EMBL" id="LNJC01000005">
    <property type="protein sequence ID" value="KYC51012.1"/>
    <property type="molecule type" value="Genomic_DNA"/>
</dbReference>
<dbReference type="SUPFAM" id="SSF49764">
    <property type="entry name" value="HSP20-like chaperones"/>
    <property type="match status" value="1"/>
</dbReference>
<dbReference type="Gene3D" id="2.60.40.790">
    <property type="match status" value="1"/>
</dbReference>
<dbReference type="Proteomes" id="UP000091929">
    <property type="component" value="Unassembled WGS sequence"/>
</dbReference>
<accession>A0A150IHJ0</accession>
<evidence type="ECO:0000313" key="4">
    <source>
        <dbReference type="EMBL" id="KYC51012.1"/>
    </source>
</evidence>
<evidence type="ECO:0000313" key="7">
    <source>
        <dbReference type="Proteomes" id="UP000092403"/>
    </source>
</evidence>
<dbReference type="EMBL" id="LNGE01000070">
    <property type="protein sequence ID" value="KYC44402.1"/>
    <property type="molecule type" value="Genomic_DNA"/>
</dbReference>
<comment type="caution">
    <text evidence="4">The sequence shown here is derived from an EMBL/GenBank/DDBJ whole genome shotgun (WGS) entry which is preliminary data.</text>
</comment>
<dbReference type="Proteomes" id="UP000092403">
    <property type="component" value="Unassembled WGS sequence"/>
</dbReference>